<dbReference type="InterPro" id="IPR036388">
    <property type="entry name" value="WH-like_DNA-bd_sf"/>
</dbReference>
<dbReference type="Pfam" id="PF01022">
    <property type="entry name" value="HTH_5"/>
    <property type="match status" value="1"/>
</dbReference>
<name>A0A1G9S216_9GAMM</name>
<dbReference type="PANTHER" id="PTHR39168:SF1">
    <property type="entry name" value="TRANSCRIPTIONAL REGULATORY PROTEIN"/>
    <property type="match status" value="1"/>
</dbReference>
<dbReference type="CDD" id="cd00090">
    <property type="entry name" value="HTH_ARSR"/>
    <property type="match status" value="1"/>
</dbReference>
<organism evidence="2 3">
    <name type="scientific">Modicisalibacter muralis</name>
    <dbReference type="NCBI Taxonomy" id="119000"/>
    <lineage>
        <taxon>Bacteria</taxon>
        <taxon>Pseudomonadati</taxon>
        <taxon>Pseudomonadota</taxon>
        <taxon>Gammaproteobacteria</taxon>
        <taxon>Oceanospirillales</taxon>
        <taxon>Halomonadaceae</taxon>
        <taxon>Modicisalibacter</taxon>
    </lineage>
</organism>
<dbReference type="Gene3D" id="1.10.10.10">
    <property type="entry name" value="Winged helix-like DNA-binding domain superfamily/Winged helix DNA-binding domain"/>
    <property type="match status" value="1"/>
</dbReference>
<gene>
    <name evidence="2" type="ORF">SAMN05661010_03866</name>
</gene>
<keyword evidence="3" id="KW-1185">Reference proteome</keyword>
<proteinExistence type="predicted"/>
<dbReference type="GO" id="GO:0046686">
    <property type="term" value="P:response to cadmium ion"/>
    <property type="evidence" value="ECO:0007669"/>
    <property type="project" value="TreeGrafter"/>
</dbReference>
<dbReference type="EMBL" id="FNGI01000018">
    <property type="protein sequence ID" value="SDM29454.1"/>
    <property type="molecule type" value="Genomic_DNA"/>
</dbReference>
<accession>A0A1G9S216</accession>
<evidence type="ECO:0000313" key="3">
    <source>
        <dbReference type="Proteomes" id="UP000198654"/>
    </source>
</evidence>
<dbReference type="InterPro" id="IPR036390">
    <property type="entry name" value="WH_DNA-bd_sf"/>
</dbReference>
<dbReference type="SMART" id="SM00418">
    <property type="entry name" value="HTH_ARSR"/>
    <property type="match status" value="1"/>
</dbReference>
<protein>
    <submittedName>
        <fullName evidence="2">DNA-binding transcriptional regulator, ArsR family</fullName>
    </submittedName>
</protein>
<feature type="domain" description="HTH arsR-type" evidence="1">
    <location>
        <begin position="2"/>
        <end position="97"/>
    </location>
</feature>
<reference evidence="2 3" key="1">
    <citation type="submission" date="2016-10" db="EMBL/GenBank/DDBJ databases">
        <authorList>
            <person name="de Groot N.N."/>
        </authorList>
    </citation>
    <scope>NUCLEOTIDE SEQUENCE [LARGE SCALE GENOMIC DNA]</scope>
    <source>
        <strain evidence="2 3">DSM 14789</strain>
    </source>
</reference>
<dbReference type="GO" id="GO:0097063">
    <property type="term" value="F:cadmium ion sensor activity"/>
    <property type="evidence" value="ECO:0007669"/>
    <property type="project" value="TreeGrafter"/>
</dbReference>
<dbReference type="InterPro" id="IPR001845">
    <property type="entry name" value="HTH_ArsR_DNA-bd_dom"/>
</dbReference>
<dbReference type="AlphaFoldDB" id="A0A1G9S216"/>
<sequence>MLVDDSDSAVSSVAAAIAEPARTRMLCCLMDGHARTSTELAIVADVSPSTASAHLARLKEQRLVTLHVQGRHRYYSLAGKWVAQALEALMVVAGRSPSRFVPNTPDRLQHARTCYDHMAGSLGVSLHDRLIELGWLAMPGEESQDHELTQSGERALADFGIDLDAARKLRRRFAYPCMDWSMRRPHLAGALGAALFELAQRRQWVRQDLDSRALTLTASGQKALRAKFGVVLEAPESL</sequence>
<dbReference type="SUPFAM" id="SSF46785">
    <property type="entry name" value="Winged helix' DNA-binding domain"/>
    <property type="match status" value="1"/>
</dbReference>
<dbReference type="OrthoDB" id="9797716at2"/>
<dbReference type="PANTHER" id="PTHR39168">
    <property type="entry name" value="TRANSCRIPTIONAL REGULATOR-RELATED"/>
    <property type="match status" value="1"/>
</dbReference>
<dbReference type="GO" id="GO:0003700">
    <property type="term" value="F:DNA-binding transcription factor activity"/>
    <property type="evidence" value="ECO:0007669"/>
    <property type="project" value="InterPro"/>
</dbReference>
<dbReference type="GO" id="GO:0032791">
    <property type="term" value="F:lead ion binding"/>
    <property type="evidence" value="ECO:0007669"/>
    <property type="project" value="TreeGrafter"/>
</dbReference>
<dbReference type="InterPro" id="IPR052543">
    <property type="entry name" value="HTH_Metal-responsive_Reg"/>
</dbReference>
<keyword evidence="2" id="KW-0238">DNA-binding</keyword>
<dbReference type="GO" id="GO:0010288">
    <property type="term" value="P:response to lead ion"/>
    <property type="evidence" value="ECO:0007669"/>
    <property type="project" value="TreeGrafter"/>
</dbReference>
<dbReference type="Proteomes" id="UP000198654">
    <property type="component" value="Unassembled WGS sequence"/>
</dbReference>
<dbReference type="InterPro" id="IPR011991">
    <property type="entry name" value="ArsR-like_HTH"/>
</dbReference>
<evidence type="ECO:0000259" key="1">
    <source>
        <dbReference type="PROSITE" id="PS50987"/>
    </source>
</evidence>
<dbReference type="STRING" id="119000.SAMN05661010_03866"/>
<evidence type="ECO:0000313" key="2">
    <source>
        <dbReference type="EMBL" id="SDM29454.1"/>
    </source>
</evidence>
<dbReference type="GO" id="GO:0003677">
    <property type="term" value="F:DNA binding"/>
    <property type="evidence" value="ECO:0007669"/>
    <property type="project" value="UniProtKB-KW"/>
</dbReference>
<dbReference type="NCBIfam" id="NF033788">
    <property type="entry name" value="HTH_metalloreg"/>
    <property type="match status" value="1"/>
</dbReference>
<dbReference type="PROSITE" id="PS50987">
    <property type="entry name" value="HTH_ARSR_2"/>
    <property type="match status" value="1"/>
</dbReference>